<reference evidence="2" key="1">
    <citation type="submission" date="2016-10" db="EMBL/GenBank/DDBJ databases">
        <authorList>
            <person name="Varghese N."/>
            <person name="Submissions S."/>
        </authorList>
    </citation>
    <scope>NUCLEOTIDE SEQUENCE [LARGE SCALE GENOMIC DNA]</scope>
    <source>
        <strain evidence="2">DSM 16858</strain>
    </source>
</reference>
<dbReference type="Proteomes" id="UP000199181">
    <property type="component" value="Unassembled WGS sequence"/>
</dbReference>
<organism evidence="1 2">
    <name type="scientific">Stigmatella erecta</name>
    <dbReference type="NCBI Taxonomy" id="83460"/>
    <lineage>
        <taxon>Bacteria</taxon>
        <taxon>Pseudomonadati</taxon>
        <taxon>Myxococcota</taxon>
        <taxon>Myxococcia</taxon>
        <taxon>Myxococcales</taxon>
        <taxon>Cystobacterineae</taxon>
        <taxon>Archangiaceae</taxon>
        <taxon>Stigmatella</taxon>
    </lineage>
</organism>
<protein>
    <recommendedName>
        <fullName evidence="3">UvrD-like helicase C-terminal domain-containing protein</fullName>
    </recommendedName>
</protein>
<dbReference type="SUPFAM" id="SSF52540">
    <property type="entry name" value="P-loop containing nucleoside triphosphate hydrolases"/>
    <property type="match status" value="1"/>
</dbReference>
<name>A0A1I0KK80_9BACT</name>
<accession>A0A1I0KK80</accession>
<dbReference type="InterPro" id="IPR027417">
    <property type="entry name" value="P-loop_NTPase"/>
</dbReference>
<evidence type="ECO:0000313" key="1">
    <source>
        <dbReference type="EMBL" id="SEU24657.1"/>
    </source>
</evidence>
<evidence type="ECO:0000313" key="2">
    <source>
        <dbReference type="Proteomes" id="UP000199181"/>
    </source>
</evidence>
<evidence type="ECO:0008006" key="3">
    <source>
        <dbReference type="Google" id="ProtNLM"/>
    </source>
</evidence>
<keyword evidence="2" id="KW-1185">Reference proteome</keyword>
<dbReference type="EMBL" id="FOIJ01000011">
    <property type="protein sequence ID" value="SEU24657.1"/>
    <property type="molecule type" value="Genomic_DNA"/>
</dbReference>
<dbReference type="Gene3D" id="3.40.50.300">
    <property type="entry name" value="P-loop containing nucleotide triphosphate hydrolases"/>
    <property type="match status" value="1"/>
</dbReference>
<sequence length="229" mass="25139">MTGCGFSGPWSNLEGSYRLPVDLSPILAEFVSKYLPQGAEPPTVPRDHSGVAAEPTMRRWHNLAGESGSVVANAVEEEVRRILSGELPPNPADLAILVNDHRLGLAIAEKFPDMEHIFALTQEEQRKRKIRFWPGVANMKGCTVHSFKGWEARALVIVIGSPFTKRAAAARNLAYVALSRVKGDPMHRAAFVTVVNTLPELNDFKPRFEREVTTAEAPGLAGQRPLPIN</sequence>
<proteinExistence type="predicted"/>
<dbReference type="AlphaFoldDB" id="A0A1I0KK80"/>
<gene>
    <name evidence="1" type="ORF">SAMN05443639_111107</name>
</gene>